<keyword evidence="1" id="KW-1133">Transmembrane helix</keyword>
<keyword evidence="1" id="KW-0472">Membrane</keyword>
<reference evidence="4" key="2">
    <citation type="submission" date="2007-04" db="EMBL/GenBank/DDBJ databases">
        <title>Complete genome sequence of the nitrogen-fixing bacterium Azorhizobium caulinodans ORS571.</title>
        <authorList>
            <person name="Lee K.B."/>
            <person name="Backer P.D."/>
            <person name="Aono T."/>
            <person name="Liu C.T."/>
            <person name="Suzuki S."/>
            <person name="Suzuki T."/>
            <person name="Kaneko T."/>
            <person name="Yamada M."/>
            <person name="Tabata S."/>
            <person name="Kupfer D.M."/>
            <person name="Najar F.Z."/>
            <person name="Wiley G.B."/>
            <person name="Roe B."/>
            <person name="Binnewies T."/>
            <person name="Ussery D."/>
            <person name="Vereecke D."/>
            <person name="Gevers D."/>
            <person name="Holsters M."/>
            <person name="Oyaizu H."/>
        </authorList>
    </citation>
    <scope>NUCLEOTIDE SEQUENCE [LARGE SCALE GENOMIC DNA]</scope>
    <source>
        <strain evidence="4">ATCC 43989 / DSM 5975 / JCM 20966 / LMG 6465 / NBRC 14845 / NCIMB 13405 / ORS 571</strain>
    </source>
</reference>
<feature type="signal peptide" evidence="2">
    <location>
        <begin position="1"/>
        <end position="23"/>
    </location>
</feature>
<dbReference type="RefSeq" id="WP_012170960.1">
    <property type="nucleotide sequence ID" value="NC_009937.1"/>
</dbReference>
<dbReference type="Pfam" id="PF06966">
    <property type="entry name" value="DUF1295"/>
    <property type="match status" value="1"/>
</dbReference>
<dbReference type="AlphaFoldDB" id="A8I6P3"/>
<gene>
    <name evidence="3" type="ordered locus">AZC_2434</name>
</gene>
<keyword evidence="1" id="KW-0812">Transmembrane</keyword>
<feature type="chain" id="PRO_5002724257" evidence="2">
    <location>
        <begin position="24"/>
        <end position="271"/>
    </location>
</feature>
<dbReference type="Gene3D" id="1.20.120.1630">
    <property type="match status" value="1"/>
</dbReference>
<keyword evidence="4" id="KW-1185">Reference proteome</keyword>
<sequence>MTYPVLLLLLAAIFTLAMSLAWAVAQATRQSGWIDSIWSFTLGGAGLFAALAPIWPDGGTTPRQWLVAGLVALWALRLGGHIAGRTRGGGDDPRYAHLRALWGDKAASELFLFLQIQALSGFLLALAVLAAARNPAPGINAMDLAGAVLLVSCILGEAVSDAQLARFRRDPANRGKVCDVGLWGLSRHPNYFFQWLGWFGYVVIGLQGLNAYPWGLVTLVGPAFMYALLVHLSGIPPLEAHMMRSRGDAFRAYQQRVSAFLPWRPQPKKAL</sequence>
<dbReference type="GO" id="GO:0016020">
    <property type="term" value="C:membrane"/>
    <property type="evidence" value="ECO:0007669"/>
    <property type="project" value="TreeGrafter"/>
</dbReference>
<dbReference type="InterPro" id="IPR010721">
    <property type="entry name" value="UstE-like"/>
</dbReference>
<accession>A8I6P3</accession>
<dbReference type="Proteomes" id="UP000000270">
    <property type="component" value="Chromosome"/>
</dbReference>
<dbReference type="eggNOG" id="COG3752">
    <property type="taxonomic scope" value="Bacteria"/>
</dbReference>
<reference evidence="3 4" key="3">
    <citation type="journal article" date="2008" name="BMC Genomics">
        <title>The genome of the versatile nitrogen fixer Azorhizobium caulinodans ORS571.</title>
        <authorList>
            <person name="Lee KB."/>
            <person name="Backer P.D."/>
            <person name="Aono T."/>
            <person name="Liu CT."/>
            <person name="Suzuki S."/>
            <person name="Suzuki T."/>
            <person name="Kaneko T."/>
            <person name="Yamada M."/>
            <person name="Tabata S."/>
            <person name="Kupfer D.M."/>
            <person name="Najar F.Z."/>
            <person name="Wiley G.B."/>
            <person name="Roe B."/>
            <person name="Binnewies T.T."/>
            <person name="Ussery D.W."/>
            <person name="D'Haeze W."/>
            <person name="Herder J.D."/>
            <person name="Gevers D."/>
            <person name="Vereecke D."/>
            <person name="Holsters M."/>
            <person name="Oyaizu H."/>
        </authorList>
    </citation>
    <scope>NUCLEOTIDE SEQUENCE [LARGE SCALE GENOMIC DNA]</scope>
    <source>
        <strain evidence="4">ATCC 43989 / DSM 5975 / JCM 20966 / LMG 6465 / NBRC 14845 / NCIMB 13405 / ORS 571</strain>
    </source>
</reference>
<name>A8I6P3_AZOC5</name>
<reference evidence="3 4" key="1">
    <citation type="journal article" date="2007" name="Appl. Environ. Microbiol.">
        <title>Rhizobial factors required for stem nodule maturation and maintenance in Sesbania rostrata-Azorhizobium caulinodans ORS571 symbiosis.</title>
        <authorList>
            <person name="Suzuki S."/>
            <person name="Aono T."/>
            <person name="Lee KB."/>
            <person name="Suzuki T."/>
            <person name="Liu CT."/>
            <person name="Miwa H."/>
            <person name="Wakao S."/>
            <person name="Iki T."/>
            <person name="Oyaizu H."/>
        </authorList>
    </citation>
    <scope>NUCLEOTIDE SEQUENCE [LARGE SCALE GENOMIC DNA]</scope>
    <source>
        <strain evidence="4">ATCC 43989 / DSM 5975 / JCM 20966 / LMG 6465 / NBRC 14845 / NCIMB 13405 / ORS 571</strain>
    </source>
</reference>
<feature type="transmembrane region" description="Helical" evidence="1">
    <location>
        <begin position="191"/>
        <end position="209"/>
    </location>
</feature>
<dbReference type="PANTHER" id="PTHR32251:SF17">
    <property type="entry name" value="STEROID 5-ALPHA REDUCTASE C-TERMINAL DOMAIN-CONTAINING PROTEIN"/>
    <property type="match status" value="1"/>
</dbReference>
<feature type="transmembrane region" description="Helical" evidence="1">
    <location>
        <begin position="138"/>
        <end position="159"/>
    </location>
</feature>
<dbReference type="STRING" id="438753.AZC_2434"/>
<reference evidence="3 4" key="5">
    <citation type="journal article" date="2010" name="Appl. Environ. Microbiol.">
        <title>phrR-like gene praR of Azorhizobium caulinodans ORS571 is essential for symbiosis with Sesbania rostrata and is involved in expression of reb genes.</title>
        <authorList>
            <person name="Akiba N."/>
            <person name="Aono T."/>
            <person name="Toyazaki H."/>
            <person name="Sato S."/>
            <person name="Oyaizu H."/>
        </authorList>
    </citation>
    <scope>NUCLEOTIDE SEQUENCE [LARGE SCALE GENOMIC DNA]</scope>
    <source>
        <strain evidence="4">ATCC 43989 / DSM 5975 / JCM 20966 / LMG 6465 / NBRC 14845 / NCIMB 13405 / ORS 571</strain>
    </source>
</reference>
<protein>
    <submittedName>
        <fullName evidence="3">Uncharacterized protein</fullName>
    </submittedName>
</protein>
<evidence type="ECO:0000256" key="2">
    <source>
        <dbReference type="SAM" id="SignalP"/>
    </source>
</evidence>
<organism evidence="3 4">
    <name type="scientific">Azorhizobium caulinodans (strain ATCC 43989 / DSM 5975 / JCM 20966 / LMG 6465 / NBRC 14845 / NCIMB 13405 / ORS 571)</name>
    <dbReference type="NCBI Taxonomy" id="438753"/>
    <lineage>
        <taxon>Bacteria</taxon>
        <taxon>Pseudomonadati</taxon>
        <taxon>Pseudomonadota</taxon>
        <taxon>Alphaproteobacteria</taxon>
        <taxon>Hyphomicrobiales</taxon>
        <taxon>Xanthobacteraceae</taxon>
        <taxon>Azorhizobium</taxon>
    </lineage>
</organism>
<reference evidence="3 4" key="6">
    <citation type="journal article" date="2011" name="Appl. Environ. Microbiol.">
        <title>Involvement of the azorhizobial chromosome partition gene (parA) in the onset of bacteroid differentiation during Sesbania rostrata stem nodule development.</title>
        <authorList>
            <person name="Liu CT."/>
            <person name="Lee KB."/>
            <person name="Wang YS."/>
            <person name="Peng MH."/>
            <person name="Lee KT."/>
            <person name="Suzuki S."/>
            <person name="Suzuki T."/>
            <person name="Oyaizu H."/>
        </authorList>
    </citation>
    <scope>NUCLEOTIDE SEQUENCE [LARGE SCALE GENOMIC DNA]</scope>
    <source>
        <strain evidence="4">ATCC 43989 / DSM 5975 / JCM 20966 / LMG 6465 / NBRC 14845 / NCIMB 13405 / ORS 571</strain>
    </source>
</reference>
<feature type="transmembrane region" description="Helical" evidence="1">
    <location>
        <begin position="110"/>
        <end position="132"/>
    </location>
</feature>
<proteinExistence type="predicted"/>
<evidence type="ECO:0000313" key="3">
    <source>
        <dbReference type="EMBL" id="BAF88432.1"/>
    </source>
</evidence>
<feature type="transmembrane region" description="Helical" evidence="1">
    <location>
        <begin position="215"/>
        <end position="235"/>
    </location>
</feature>
<evidence type="ECO:0000313" key="4">
    <source>
        <dbReference type="Proteomes" id="UP000000270"/>
    </source>
</evidence>
<dbReference type="PROSITE" id="PS50244">
    <property type="entry name" value="S5A_REDUCTASE"/>
    <property type="match status" value="1"/>
</dbReference>
<keyword evidence="2" id="KW-0732">Signal</keyword>
<reference evidence="3 4" key="4">
    <citation type="journal article" date="2009" name="Appl. Environ. Microbiol.">
        <title>Comparative genome-wide transcriptional profiling of Azorhizobium caulinodans ORS571 grown under free-living and symbiotic conditions.</title>
        <authorList>
            <person name="Tsukada S."/>
            <person name="Aono T."/>
            <person name="Akiba N."/>
            <person name="Lee KB."/>
            <person name="Liu CT."/>
            <person name="Toyazaki H."/>
            <person name="Oyaizu H."/>
        </authorList>
    </citation>
    <scope>NUCLEOTIDE SEQUENCE [LARGE SCALE GENOMIC DNA]</scope>
    <source>
        <strain evidence="4">ATCC 43989 / DSM 5975 / JCM 20966 / LMG 6465 / NBRC 14845 / NCIMB 13405 / ORS 571</strain>
    </source>
</reference>
<feature type="transmembrane region" description="Helical" evidence="1">
    <location>
        <begin position="37"/>
        <end position="55"/>
    </location>
</feature>
<evidence type="ECO:0000256" key="1">
    <source>
        <dbReference type="SAM" id="Phobius"/>
    </source>
</evidence>
<dbReference type="PANTHER" id="PTHR32251">
    <property type="entry name" value="3-OXO-5-ALPHA-STEROID 4-DEHYDROGENASE"/>
    <property type="match status" value="1"/>
</dbReference>
<dbReference type="HOGENOM" id="CLU_043418_3_1_5"/>
<dbReference type="KEGG" id="azc:AZC_2434"/>
<dbReference type="EMBL" id="AP009384">
    <property type="protein sequence ID" value="BAF88432.1"/>
    <property type="molecule type" value="Genomic_DNA"/>
</dbReference>